<proteinExistence type="predicted"/>
<evidence type="ECO:0000313" key="2">
    <source>
        <dbReference type="Proteomes" id="UP000481153"/>
    </source>
</evidence>
<gene>
    <name evidence="1" type="ORF">Ae201684_013842</name>
</gene>
<organism evidence="1 2">
    <name type="scientific">Aphanomyces euteiches</name>
    <dbReference type="NCBI Taxonomy" id="100861"/>
    <lineage>
        <taxon>Eukaryota</taxon>
        <taxon>Sar</taxon>
        <taxon>Stramenopiles</taxon>
        <taxon>Oomycota</taxon>
        <taxon>Saprolegniomycetes</taxon>
        <taxon>Saprolegniales</taxon>
        <taxon>Verrucalvaceae</taxon>
        <taxon>Aphanomyces</taxon>
    </lineage>
</organism>
<dbReference type="Proteomes" id="UP000481153">
    <property type="component" value="Unassembled WGS sequence"/>
</dbReference>
<name>A0A6G0WLX3_9STRA</name>
<keyword evidence="2" id="KW-1185">Reference proteome</keyword>
<accession>A0A6G0WLX3</accession>
<protein>
    <submittedName>
        <fullName evidence="1">Uncharacterized protein</fullName>
    </submittedName>
</protein>
<dbReference type="AlphaFoldDB" id="A0A6G0WLX3"/>
<reference evidence="1 2" key="1">
    <citation type="submission" date="2019-07" db="EMBL/GenBank/DDBJ databases">
        <title>Genomics analysis of Aphanomyces spp. identifies a new class of oomycete effector associated with host adaptation.</title>
        <authorList>
            <person name="Gaulin E."/>
        </authorList>
    </citation>
    <scope>NUCLEOTIDE SEQUENCE [LARGE SCALE GENOMIC DNA]</scope>
    <source>
        <strain evidence="1 2">ATCC 201684</strain>
    </source>
</reference>
<sequence length="688" mass="77961">MPELSYVVLGEDQSGSVEFAATDTVANVKHRINELEKSTFPARQLQLYRVNGLIESEPGKYQLNGNPFDLSAIHRLSDFEKQTAVTLTRNTDPASIFLQSDGSAESPWRIHCLVVPPCQSKPREPERKRLCLRVGVRDHMTSIDDFEFDCTAALQQIPFPSLSAPPSCFRVVNGAFNYQRRGDLETIYDEVLDHWNKGDGMPINVVGTLGYGVSHILAALAFRLLKEREQLKAAIESTGAVSFVLYIPDCQLLKSPSLAQTFMQQAVLLNCPDYQGPLHSTQEIAKALSRYDILLIADEWSSIDDSTPESLEAKKLLDAYLLGNTVVKVRGMTASSLNRHTGGGYRPHGIHIHWFGGFSDAEYQEWLAHQSQQVRELYFQHPQNFRLWTGLVPLWLFEFSRLYQAGDTLDGLVEKVVDGDVSRQVHSRMATFYAKMDPKKIWQVYTSLPVVYPSLLRNDLKPWIDGRFFYEDIFTGWLVPSGGILLPMLFQVWRANVANDSMLQVWPDRLEEVKDRRQCECLVKSVLKAKVLCDGIAGVYSKPFDRSILPFSFQPGTEATSFVKAKWLAQTASHPKSKLPWILMDPDVFNCGVNVTIAGPPSDMTEFFQVWKSIAQENSLTMESGRIVLDDTFVRRKRKTSIVLLKDVHHELWSSILELACFKNFPDTKSNQRRRSARASSKSKIRRS</sequence>
<comment type="caution">
    <text evidence="1">The sequence shown here is derived from an EMBL/GenBank/DDBJ whole genome shotgun (WGS) entry which is preliminary data.</text>
</comment>
<evidence type="ECO:0000313" key="1">
    <source>
        <dbReference type="EMBL" id="KAF0728291.1"/>
    </source>
</evidence>
<dbReference type="EMBL" id="VJMJ01000179">
    <property type="protein sequence ID" value="KAF0728291.1"/>
    <property type="molecule type" value="Genomic_DNA"/>
</dbReference>
<dbReference type="VEuPathDB" id="FungiDB:AeMF1_008500"/>